<dbReference type="EMBL" id="KZ084105">
    <property type="protein sequence ID" value="OSD02438.1"/>
    <property type="molecule type" value="Genomic_DNA"/>
</dbReference>
<evidence type="ECO:0000313" key="3">
    <source>
        <dbReference type="Proteomes" id="UP000193067"/>
    </source>
</evidence>
<proteinExistence type="predicted"/>
<dbReference type="OrthoDB" id="2756379at2759"/>
<protein>
    <recommendedName>
        <fullName evidence="4">F-box domain-containing protein</fullName>
    </recommendedName>
</protein>
<feature type="region of interest" description="Disordered" evidence="1">
    <location>
        <begin position="13"/>
        <end position="35"/>
    </location>
</feature>
<dbReference type="STRING" id="1353009.A0A1Y2IMW3"/>
<accession>A0A1Y2IMW3</accession>
<evidence type="ECO:0008006" key="4">
    <source>
        <dbReference type="Google" id="ProtNLM"/>
    </source>
</evidence>
<dbReference type="Proteomes" id="UP000193067">
    <property type="component" value="Unassembled WGS sequence"/>
</dbReference>
<dbReference type="AlphaFoldDB" id="A0A1Y2IMW3"/>
<organism evidence="2 3">
    <name type="scientific">Trametes coccinea (strain BRFM310)</name>
    <name type="common">Pycnoporus coccineus</name>
    <dbReference type="NCBI Taxonomy" id="1353009"/>
    <lineage>
        <taxon>Eukaryota</taxon>
        <taxon>Fungi</taxon>
        <taxon>Dikarya</taxon>
        <taxon>Basidiomycota</taxon>
        <taxon>Agaricomycotina</taxon>
        <taxon>Agaricomycetes</taxon>
        <taxon>Polyporales</taxon>
        <taxon>Polyporaceae</taxon>
        <taxon>Trametes</taxon>
    </lineage>
</organism>
<keyword evidence="3" id="KW-1185">Reference proteome</keyword>
<evidence type="ECO:0000313" key="2">
    <source>
        <dbReference type="EMBL" id="OSD02438.1"/>
    </source>
</evidence>
<name>A0A1Y2IMW3_TRAC3</name>
<gene>
    <name evidence="2" type="ORF">PYCCODRAFT_1467799</name>
</gene>
<evidence type="ECO:0000256" key="1">
    <source>
        <dbReference type="SAM" id="MobiDB-lite"/>
    </source>
</evidence>
<sequence length="540" mass="60270">MLTTIFRHAIDMASAPPAPPQKKRQAMSAGTSPATRTRTVLTLTHVCQHWREVLLKHPSFWSVISSKNMNAAETFLQRSGSHVSLVVHIDAIHPADQLIPPFLTEGGIQPRLREIHWTASASAGAPRKADYLLFPAPRLELLRLIGDTEDSERDEVYRNTPPILFAGHVPLLRTTYLGSIGWLPGNRFESLTYLCLFEINVEFPGFVRLLCDCPVLERLELSGIRVTAPPGRPPLPGLAIGQATLPKLRFFTFINMPTASVNDFLFYFASHRADISLDVVNVPHSPNLPVVDIKSLAPEATRAMNTVLLWYHNHDPVVEVHIYATGPGVDVALRSAPTELKTVNGALNLYTPVHWGLRQLYAVPLDSIRRLAIRQYHDGQPRARIAIPTLPSARDVRALIARMSGLEEVCLVRENVQLLFREAFSASADTALLPLRSEAPEWRLSALHVIFCAQAGVRQPDPDQQQLAVPDLSDILQVVGRLVFKISGPPEAYAGVLGTLRALQERWQEQVSIQVGDSWIRSSESGWWDRWWFAKERSHA</sequence>
<reference evidence="2 3" key="1">
    <citation type="journal article" date="2015" name="Biotechnol. Biofuels">
        <title>Enhanced degradation of softwood versus hardwood by the white-rot fungus Pycnoporus coccineus.</title>
        <authorList>
            <person name="Couturier M."/>
            <person name="Navarro D."/>
            <person name="Chevret D."/>
            <person name="Henrissat B."/>
            <person name="Piumi F."/>
            <person name="Ruiz-Duenas F.J."/>
            <person name="Martinez A.T."/>
            <person name="Grigoriev I.V."/>
            <person name="Riley R."/>
            <person name="Lipzen A."/>
            <person name="Berrin J.G."/>
            <person name="Master E.R."/>
            <person name="Rosso M.N."/>
        </authorList>
    </citation>
    <scope>NUCLEOTIDE SEQUENCE [LARGE SCALE GENOMIC DNA]</scope>
    <source>
        <strain evidence="2 3">BRFM310</strain>
    </source>
</reference>